<reference evidence="7" key="1">
    <citation type="submission" date="2022-04" db="EMBL/GenBank/DDBJ databases">
        <title>Complete genome sequences of Ezakiella coagulans and Fenollaria massiliensis.</title>
        <authorList>
            <person name="France M.T."/>
            <person name="Clifford J."/>
            <person name="Narina S."/>
            <person name="Rutt L."/>
            <person name="Ravel J."/>
        </authorList>
    </citation>
    <scope>NUCLEOTIDE SEQUENCE</scope>
    <source>
        <strain evidence="7">C0061C2</strain>
    </source>
</reference>
<dbReference type="GO" id="GO:0006261">
    <property type="term" value="P:DNA-templated DNA replication"/>
    <property type="evidence" value="ECO:0007669"/>
    <property type="project" value="TreeGrafter"/>
</dbReference>
<gene>
    <name evidence="7" type="ORF">M1R53_05285</name>
</gene>
<dbReference type="GO" id="GO:0017116">
    <property type="term" value="F:single-stranded DNA helicase activity"/>
    <property type="evidence" value="ECO:0007669"/>
    <property type="project" value="TreeGrafter"/>
</dbReference>
<dbReference type="Pfam" id="PF05496">
    <property type="entry name" value="RuvB_N"/>
    <property type="match status" value="1"/>
</dbReference>
<dbReference type="GO" id="GO:0009378">
    <property type="term" value="F:four-way junction helicase activity"/>
    <property type="evidence" value="ECO:0007669"/>
    <property type="project" value="InterPro"/>
</dbReference>
<dbReference type="InterPro" id="IPR032423">
    <property type="entry name" value="AAA_assoc_2"/>
</dbReference>
<dbReference type="InterPro" id="IPR021886">
    <property type="entry name" value="MgsA_C"/>
</dbReference>
<dbReference type="CDD" id="cd18139">
    <property type="entry name" value="HLD_clamp_RarA"/>
    <property type="match status" value="1"/>
</dbReference>
<dbReference type="SMART" id="SM00382">
    <property type="entry name" value="AAA"/>
    <property type="match status" value="1"/>
</dbReference>
<evidence type="ECO:0000313" key="8">
    <source>
        <dbReference type="Proteomes" id="UP000831151"/>
    </source>
</evidence>
<dbReference type="Pfam" id="PF16193">
    <property type="entry name" value="AAA_assoc_2"/>
    <property type="match status" value="1"/>
</dbReference>
<sequence>MNLFDMEREKNLKLGQNLAERFRPKSLDDYIGQEKVINKNSFLYKAIKADRLPSLILYGPAGTGKTSLANVIANTSKSNFIKISAVGSGVSDLKKAVEEAKRLLEENKKTILFVDEIHRFNKAQQDFLLPYVEDSTVTLIGATTENPYFEVNSALISRCFIIRLEKMSEENLIKLAKKALSDELSGLASLKPSIDDDALEYLVRISNGDARNMLNFLEIAVLSQDPEADLTRHIKFEDVKGLVFERAHSYDKSSTMHYDTISAFIKSMRGSDPDATVFYLAHMLNNGEDPLFIARRIVIFASEDIGLADPNAQTLATSAFYAVKAIGMPEARIILSNAAIYMALADKNNSTYVAINKAMADVDKIKEFQIPLYIRDAHNNDKKVFGDHADYKYPHNYKDKKPEQNYLPEGLEDKKYFNNN</sequence>
<feature type="domain" description="AAA+ ATPase" evidence="6">
    <location>
        <begin position="51"/>
        <end position="174"/>
    </location>
</feature>
<dbReference type="Pfam" id="PF12002">
    <property type="entry name" value="MgsA_C"/>
    <property type="match status" value="1"/>
</dbReference>
<dbReference type="Gene3D" id="3.40.50.300">
    <property type="entry name" value="P-loop containing nucleotide triphosphate hydrolases"/>
    <property type="match status" value="1"/>
</dbReference>
<comment type="similarity">
    <text evidence="2">Belongs to the AAA ATPase family. RarA/MGS1/WRNIP1 subfamily.</text>
</comment>
<evidence type="ECO:0000313" key="7">
    <source>
        <dbReference type="EMBL" id="UQK58655.1"/>
    </source>
</evidence>
<dbReference type="KEGG" id="fms:M1R53_05285"/>
<protein>
    <submittedName>
        <fullName evidence="7">Replication-associated recombination protein A</fullName>
    </submittedName>
</protein>
<dbReference type="AlphaFoldDB" id="A0A9E7DIP9"/>
<proteinExistence type="inferred from homology"/>
<dbReference type="InterPro" id="IPR027417">
    <property type="entry name" value="P-loop_NTPase"/>
</dbReference>
<dbReference type="EMBL" id="CP096649">
    <property type="protein sequence ID" value="UQK58655.1"/>
    <property type="molecule type" value="Genomic_DNA"/>
</dbReference>
<dbReference type="Proteomes" id="UP000831151">
    <property type="component" value="Chromosome"/>
</dbReference>
<evidence type="ECO:0000256" key="3">
    <source>
        <dbReference type="ARBA" id="ARBA00022705"/>
    </source>
</evidence>
<keyword evidence="8" id="KW-1185">Reference proteome</keyword>
<dbReference type="SUPFAM" id="SSF48019">
    <property type="entry name" value="post-AAA+ oligomerization domain-like"/>
    <property type="match status" value="1"/>
</dbReference>
<evidence type="ECO:0000259" key="6">
    <source>
        <dbReference type="SMART" id="SM00382"/>
    </source>
</evidence>
<dbReference type="PANTHER" id="PTHR13779">
    <property type="entry name" value="WERNER HELICASE-INTERACTING PROTEIN 1 FAMILY MEMBER"/>
    <property type="match status" value="1"/>
</dbReference>
<dbReference type="FunFam" id="3.40.50.300:FF:000137">
    <property type="entry name" value="Replication-associated recombination protein A"/>
    <property type="match status" value="1"/>
</dbReference>
<evidence type="ECO:0000256" key="2">
    <source>
        <dbReference type="ARBA" id="ARBA00008959"/>
    </source>
</evidence>
<dbReference type="CDD" id="cd00009">
    <property type="entry name" value="AAA"/>
    <property type="match status" value="1"/>
</dbReference>
<dbReference type="Gene3D" id="1.10.8.60">
    <property type="match status" value="1"/>
</dbReference>
<evidence type="ECO:0000256" key="5">
    <source>
        <dbReference type="ARBA" id="ARBA00022840"/>
    </source>
</evidence>
<dbReference type="GO" id="GO:0008047">
    <property type="term" value="F:enzyme activator activity"/>
    <property type="evidence" value="ECO:0007669"/>
    <property type="project" value="TreeGrafter"/>
</dbReference>
<dbReference type="FunFam" id="1.20.272.10:FF:000001">
    <property type="entry name" value="Putative AAA family ATPase"/>
    <property type="match status" value="1"/>
</dbReference>
<keyword evidence="5" id="KW-0067">ATP-binding</keyword>
<dbReference type="InterPro" id="IPR003593">
    <property type="entry name" value="AAA+_ATPase"/>
</dbReference>
<evidence type="ECO:0000256" key="4">
    <source>
        <dbReference type="ARBA" id="ARBA00022741"/>
    </source>
</evidence>
<dbReference type="RefSeq" id="WP_249242246.1">
    <property type="nucleotide sequence ID" value="NZ_CP096649.1"/>
</dbReference>
<name>A0A9E7DIP9_9FIRM</name>
<dbReference type="InterPro" id="IPR008824">
    <property type="entry name" value="RuvB-like_N"/>
</dbReference>
<dbReference type="InterPro" id="IPR008921">
    <property type="entry name" value="DNA_pol3_clamp-load_cplx_C"/>
</dbReference>
<dbReference type="GO" id="GO:0000731">
    <property type="term" value="P:DNA synthesis involved in DNA repair"/>
    <property type="evidence" value="ECO:0007669"/>
    <property type="project" value="TreeGrafter"/>
</dbReference>
<dbReference type="SUPFAM" id="SSF52540">
    <property type="entry name" value="P-loop containing nucleoside triphosphate hydrolases"/>
    <property type="match status" value="1"/>
</dbReference>
<dbReference type="Gene3D" id="1.20.272.10">
    <property type="match status" value="1"/>
</dbReference>
<keyword evidence="4" id="KW-0547">Nucleotide-binding</keyword>
<dbReference type="Gene3D" id="1.10.3710.10">
    <property type="entry name" value="DNA polymerase III clamp loader subunits, C-terminal domain"/>
    <property type="match status" value="1"/>
</dbReference>
<dbReference type="GO" id="GO:0006310">
    <property type="term" value="P:DNA recombination"/>
    <property type="evidence" value="ECO:0007669"/>
    <property type="project" value="InterPro"/>
</dbReference>
<evidence type="ECO:0000256" key="1">
    <source>
        <dbReference type="ARBA" id="ARBA00002393"/>
    </source>
</evidence>
<dbReference type="InterPro" id="IPR051314">
    <property type="entry name" value="AAA_ATPase_RarA/MGS1/WRNIP1"/>
</dbReference>
<keyword evidence="3" id="KW-0235">DNA replication</keyword>
<comment type="function">
    <text evidence="1">DNA-dependent ATPase that plays important roles in cellular responses to stalled DNA replication processes.</text>
</comment>
<dbReference type="GO" id="GO:0003677">
    <property type="term" value="F:DNA binding"/>
    <property type="evidence" value="ECO:0007669"/>
    <property type="project" value="InterPro"/>
</dbReference>
<accession>A0A9E7DIP9</accession>
<dbReference type="GO" id="GO:0005524">
    <property type="term" value="F:ATP binding"/>
    <property type="evidence" value="ECO:0007669"/>
    <property type="project" value="UniProtKB-KW"/>
</dbReference>
<dbReference type="PANTHER" id="PTHR13779:SF7">
    <property type="entry name" value="ATPASE WRNIP1"/>
    <property type="match status" value="1"/>
</dbReference>
<organism evidence="7 8">
    <name type="scientific">Fenollaria massiliensis</name>
    <dbReference type="NCBI Taxonomy" id="938288"/>
    <lineage>
        <taxon>Bacteria</taxon>
        <taxon>Bacillati</taxon>
        <taxon>Bacillota</taxon>
        <taxon>Clostridia</taxon>
        <taxon>Eubacteriales</taxon>
        <taxon>Fenollaria</taxon>
    </lineage>
</organism>